<organism evidence="3 4">
    <name type="scientific">Microbacterium kribbense</name>
    <dbReference type="NCBI Taxonomy" id="433645"/>
    <lineage>
        <taxon>Bacteria</taxon>
        <taxon>Bacillati</taxon>
        <taxon>Actinomycetota</taxon>
        <taxon>Actinomycetes</taxon>
        <taxon>Micrococcales</taxon>
        <taxon>Microbacteriaceae</taxon>
        <taxon>Microbacterium</taxon>
    </lineage>
</organism>
<sequence>MSALDRVISPGRVTGPDQVPAAAERAPRARRRGFWTDTRFFLGLLLIVASIAGVWAVVALARQTSPVYAAAHTLVPGQALTAADLVVVDVALGRTADAYLAPGGTLAGLAATRTIATGELVPAAATGPLAQASTTTVVVHSAVEVPSSVRAGSIVELWSAAQTERGVYAVPSILIPTATVVSVTRDDSMIGGGATALELVIERADVADTLAAIAAQAALSIVPAGGGS</sequence>
<accession>A0ABP7GMS6</accession>
<name>A0ABP7GMS6_9MICO</name>
<gene>
    <name evidence="3" type="ORF">GCM10022240_20490</name>
</gene>
<dbReference type="InterPro" id="IPR013974">
    <property type="entry name" value="SAF"/>
</dbReference>
<dbReference type="Proteomes" id="UP001500540">
    <property type="component" value="Unassembled WGS sequence"/>
</dbReference>
<proteinExistence type="predicted"/>
<feature type="transmembrane region" description="Helical" evidence="1">
    <location>
        <begin position="40"/>
        <end position="61"/>
    </location>
</feature>
<evidence type="ECO:0000313" key="3">
    <source>
        <dbReference type="EMBL" id="GAA3767956.1"/>
    </source>
</evidence>
<evidence type="ECO:0000313" key="4">
    <source>
        <dbReference type="Proteomes" id="UP001500540"/>
    </source>
</evidence>
<comment type="caution">
    <text evidence="3">The sequence shown here is derived from an EMBL/GenBank/DDBJ whole genome shotgun (WGS) entry which is preliminary data.</text>
</comment>
<keyword evidence="4" id="KW-1185">Reference proteome</keyword>
<keyword evidence="1" id="KW-1133">Transmembrane helix</keyword>
<keyword evidence="1" id="KW-0812">Transmembrane</keyword>
<dbReference type="EMBL" id="BAABAF010000007">
    <property type="protein sequence ID" value="GAA3767956.1"/>
    <property type="molecule type" value="Genomic_DNA"/>
</dbReference>
<dbReference type="CDD" id="cd11614">
    <property type="entry name" value="SAF_CpaB_FlgA_like"/>
    <property type="match status" value="1"/>
</dbReference>
<reference evidence="4" key="1">
    <citation type="journal article" date="2019" name="Int. J. Syst. Evol. Microbiol.">
        <title>The Global Catalogue of Microorganisms (GCM) 10K type strain sequencing project: providing services to taxonomists for standard genome sequencing and annotation.</title>
        <authorList>
            <consortium name="The Broad Institute Genomics Platform"/>
            <consortium name="The Broad Institute Genome Sequencing Center for Infectious Disease"/>
            <person name="Wu L."/>
            <person name="Ma J."/>
        </authorList>
    </citation>
    <scope>NUCLEOTIDE SEQUENCE [LARGE SCALE GENOMIC DNA]</scope>
    <source>
        <strain evidence="4">JCM 16950</strain>
    </source>
</reference>
<dbReference type="Pfam" id="PF08666">
    <property type="entry name" value="SAF"/>
    <property type="match status" value="1"/>
</dbReference>
<dbReference type="SMART" id="SM00858">
    <property type="entry name" value="SAF"/>
    <property type="match status" value="1"/>
</dbReference>
<evidence type="ECO:0000256" key="1">
    <source>
        <dbReference type="SAM" id="Phobius"/>
    </source>
</evidence>
<dbReference type="RefSeq" id="WP_344783224.1">
    <property type="nucleotide sequence ID" value="NZ_BAABAF010000007.1"/>
</dbReference>
<keyword evidence="1" id="KW-0472">Membrane</keyword>
<protein>
    <recommendedName>
        <fullName evidence="2">SAF domain-containing protein</fullName>
    </recommendedName>
</protein>
<evidence type="ECO:0000259" key="2">
    <source>
        <dbReference type="SMART" id="SM00858"/>
    </source>
</evidence>
<feature type="domain" description="SAF" evidence="2">
    <location>
        <begin position="65"/>
        <end position="127"/>
    </location>
</feature>